<evidence type="ECO:0000256" key="1">
    <source>
        <dbReference type="ARBA" id="ARBA00004613"/>
    </source>
</evidence>
<dbReference type="AlphaFoldDB" id="A0AA88Y814"/>
<keyword evidence="9" id="KW-0514">Muscle protein</keyword>
<evidence type="ECO:0000256" key="5">
    <source>
        <dbReference type="ARBA" id="ARBA00022737"/>
    </source>
</evidence>
<keyword evidence="10" id="KW-0108">Calcium channel impairing toxin</keyword>
<reference evidence="14" key="1">
    <citation type="submission" date="2019-08" db="EMBL/GenBank/DDBJ databases">
        <title>The improved chromosome-level genome for the pearl oyster Pinctada fucata martensii using PacBio sequencing and Hi-C.</title>
        <authorList>
            <person name="Zheng Z."/>
        </authorList>
    </citation>
    <scope>NUCLEOTIDE SEQUENCE</scope>
    <source>
        <strain evidence="14">ZZ-2019</strain>
        <tissue evidence="14">Adductor muscle</tissue>
    </source>
</reference>
<dbReference type="GO" id="GO:0019855">
    <property type="term" value="F:calcium channel inhibitor activity"/>
    <property type="evidence" value="ECO:0007669"/>
    <property type="project" value="InterPro"/>
</dbReference>
<dbReference type="Pfam" id="PF13499">
    <property type="entry name" value="EF-hand_7"/>
    <property type="match status" value="1"/>
</dbReference>
<keyword evidence="3" id="KW-0964">Secreted</keyword>
<name>A0AA88Y814_PINIB</name>
<dbReference type="GO" id="GO:0005859">
    <property type="term" value="C:muscle myosin complex"/>
    <property type="evidence" value="ECO:0007669"/>
    <property type="project" value="TreeGrafter"/>
</dbReference>
<dbReference type="InterPro" id="IPR012632">
    <property type="entry name" value="Scorpion_calcine"/>
</dbReference>
<proteinExistence type="inferred from homology"/>
<comment type="similarity">
    <text evidence="2">Belongs to the scorpion calcin family.</text>
</comment>
<dbReference type="GO" id="GO:0005576">
    <property type="term" value="C:extracellular region"/>
    <property type="evidence" value="ECO:0007669"/>
    <property type="project" value="UniProtKB-SubCell"/>
</dbReference>
<feature type="non-terminal residue" evidence="14">
    <location>
        <position position="1"/>
    </location>
</feature>
<dbReference type="PROSITE" id="PS50222">
    <property type="entry name" value="EF_HAND_2"/>
    <property type="match status" value="1"/>
</dbReference>
<protein>
    <recommendedName>
        <fullName evidence="12">Sulfhydryl light chain</fullName>
    </recommendedName>
</protein>
<evidence type="ECO:0000256" key="9">
    <source>
        <dbReference type="ARBA" id="ARBA00023179"/>
    </source>
</evidence>
<gene>
    <name evidence="14" type="ORF">FSP39_025270</name>
</gene>
<keyword evidence="15" id="KW-1185">Reference proteome</keyword>
<keyword evidence="7" id="KW-1015">Disulfide bond</keyword>
<evidence type="ECO:0000256" key="3">
    <source>
        <dbReference type="ARBA" id="ARBA00022525"/>
    </source>
</evidence>
<dbReference type="InterPro" id="IPR002048">
    <property type="entry name" value="EF_hand_dom"/>
</dbReference>
<evidence type="ECO:0000256" key="10">
    <source>
        <dbReference type="ARBA" id="ARBA00023297"/>
    </source>
</evidence>
<dbReference type="GO" id="GO:0005509">
    <property type="term" value="F:calcium ion binding"/>
    <property type="evidence" value="ECO:0007669"/>
    <property type="project" value="InterPro"/>
</dbReference>
<dbReference type="InterPro" id="IPR011992">
    <property type="entry name" value="EF-hand-dom_pair"/>
</dbReference>
<accession>A0AA88Y814</accession>
<keyword evidence="10" id="KW-1219">Ryanodine-sensitive calcium-release channel impairing toxin</keyword>
<evidence type="ECO:0000313" key="14">
    <source>
        <dbReference type="EMBL" id="KAK3096281.1"/>
    </source>
</evidence>
<feature type="domain" description="EF-hand" evidence="13">
    <location>
        <begin position="134"/>
        <end position="169"/>
    </location>
</feature>
<evidence type="ECO:0000259" key="13">
    <source>
        <dbReference type="PROSITE" id="PS50222"/>
    </source>
</evidence>
<dbReference type="PROSITE" id="PS60028">
    <property type="entry name" value="SCORPION_CALCINE"/>
    <property type="match status" value="1"/>
</dbReference>
<dbReference type="CDD" id="cd00051">
    <property type="entry name" value="EFh"/>
    <property type="match status" value="1"/>
</dbReference>
<keyword evidence="5" id="KW-0677">Repeat</keyword>
<dbReference type="Proteomes" id="UP001186944">
    <property type="component" value="Unassembled WGS sequence"/>
</dbReference>
<dbReference type="GO" id="GO:0090729">
    <property type="term" value="F:toxin activity"/>
    <property type="evidence" value="ECO:0007669"/>
    <property type="project" value="UniProtKB-KW"/>
</dbReference>
<dbReference type="FunFam" id="1.10.238.10:FF:000003">
    <property type="entry name" value="Calmodulin A"/>
    <property type="match status" value="1"/>
</dbReference>
<keyword evidence="4" id="KW-0800">Toxin</keyword>
<dbReference type="InterPro" id="IPR050230">
    <property type="entry name" value="CALM/Myosin/TropC-like"/>
</dbReference>
<evidence type="ECO:0000256" key="8">
    <source>
        <dbReference type="ARBA" id="ARBA00023175"/>
    </source>
</evidence>
<dbReference type="Gene3D" id="1.10.238.10">
    <property type="entry name" value="EF-hand"/>
    <property type="match status" value="2"/>
</dbReference>
<organism evidence="14 15">
    <name type="scientific">Pinctada imbricata</name>
    <name type="common">Atlantic pearl-oyster</name>
    <name type="synonym">Pinctada martensii</name>
    <dbReference type="NCBI Taxonomy" id="66713"/>
    <lineage>
        <taxon>Eukaryota</taxon>
        <taxon>Metazoa</taxon>
        <taxon>Spiralia</taxon>
        <taxon>Lophotrochozoa</taxon>
        <taxon>Mollusca</taxon>
        <taxon>Bivalvia</taxon>
        <taxon>Autobranchia</taxon>
        <taxon>Pteriomorphia</taxon>
        <taxon>Pterioida</taxon>
        <taxon>Pterioidea</taxon>
        <taxon>Pteriidae</taxon>
        <taxon>Pinctada</taxon>
    </lineage>
</organism>
<evidence type="ECO:0000256" key="6">
    <source>
        <dbReference type="ARBA" id="ARBA00023123"/>
    </source>
</evidence>
<dbReference type="PANTHER" id="PTHR23048">
    <property type="entry name" value="MYOSIN LIGHT CHAIN 1, 3"/>
    <property type="match status" value="1"/>
</dbReference>
<evidence type="ECO:0000256" key="7">
    <source>
        <dbReference type="ARBA" id="ARBA00023157"/>
    </source>
</evidence>
<keyword evidence="10" id="KW-0872">Ion channel impairing toxin</keyword>
<evidence type="ECO:0000256" key="12">
    <source>
        <dbReference type="ARBA" id="ARBA00078496"/>
    </source>
</evidence>
<evidence type="ECO:0000313" key="15">
    <source>
        <dbReference type="Proteomes" id="UP001186944"/>
    </source>
</evidence>
<keyword evidence="8" id="KW-0505">Motor protein</keyword>
<dbReference type="EMBL" id="VSWD01000008">
    <property type="protein sequence ID" value="KAK3096281.1"/>
    <property type="molecule type" value="Genomic_DNA"/>
</dbReference>
<evidence type="ECO:0000256" key="11">
    <source>
        <dbReference type="ARBA" id="ARBA00049593"/>
    </source>
</evidence>
<comment type="function">
    <text evidence="11">In molluscan muscle, calcium regulation is associated with myosin rather than with actin. Muscle myosin contains two types of light chains: the catalytic light chain, essential for ATPase activity, and the regulatory light chain, a calcium-binding protein responsible for Ca(2+) dependent binding and Ca(2+) dependent Mg-ATPase activity.</text>
</comment>
<evidence type="ECO:0000256" key="4">
    <source>
        <dbReference type="ARBA" id="ARBA00022656"/>
    </source>
</evidence>
<dbReference type="SUPFAM" id="SSF47473">
    <property type="entry name" value="EF-hand"/>
    <property type="match status" value="1"/>
</dbReference>
<dbReference type="PANTHER" id="PTHR23048:SF33">
    <property type="entry name" value="MYOSIN LIGHT CHAIN ALKALI"/>
    <property type="match status" value="1"/>
</dbReference>
<dbReference type="SMART" id="SM00054">
    <property type="entry name" value="EFh"/>
    <property type="match status" value="1"/>
</dbReference>
<keyword evidence="6" id="KW-0518">Myosin</keyword>
<comment type="subcellular location">
    <subcellularLocation>
        <location evidence="1">Secreted</location>
    </subcellularLocation>
</comment>
<sequence length="208" mass="23787">LYVGSARQQYCNWSNEGCSSDSDCCSANCVRKHQGTNYRCERCTVHEPCYVDYHCEEGLECEAKEVFELFDFWDGRDGEVDGFKIGDVIRCCGLNPTIEIVKKNGGTNKMGEKGYKFEEFLPIYETIMNTLEQGTFADYMEAFKTFDREGQGYISGAELRHLLSSLGERLTDDQVDEIIRNTDLQEDLEGNVKYEEFIKKVMAGPYPD</sequence>
<evidence type="ECO:0000256" key="2">
    <source>
        <dbReference type="ARBA" id="ARBA00008992"/>
    </source>
</evidence>
<comment type="caution">
    <text evidence="14">The sequence shown here is derived from an EMBL/GenBank/DDBJ whole genome shotgun (WGS) entry which is preliminary data.</text>
</comment>